<dbReference type="KEGG" id="mff:MFFC18_44010"/>
<organism evidence="7 8">
    <name type="scientific">Mariniblastus fucicola</name>
    <dbReference type="NCBI Taxonomy" id="980251"/>
    <lineage>
        <taxon>Bacteria</taxon>
        <taxon>Pseudomonadati</taxon>
        <taxon>Planctomycetota</taxon>
        <taxon>Planctomycetia</taxon>
        <taxon>Pirellulales</taxon>
        <taxon>Pirellulaceae</taxon>
        <taxon>Mariniblastus</taxon>
    </lineage>
</organism>
<feature type="transmembrane region" description="Helical" evidence="5">
    <location>
        <begin position="215"/>
        <end position="237"/>
    </location>
</feature>
<dbReference type="Gene3D" id="1.20.1420.30">
    <property type="entry name" value="NCX, central ion-binding region"/>
    <property type="match status" value="1"/>
</dbReference>
<dbReference type="Proteomes" id="UP000322214">
    <property type="component" value="Chromosome"/>
</dbReference>
<feature type="transmembrane region" description="Helical" evidence="5">
    <location>
        <begin position="129"/>
        <end position="150"/>
    </location>
</feature>
<name>A0A5B9PPS6_9BACT</name>
<dbReference type="GO" id="GO:0006874">
    <property type="term" value="P:intracellular calcium ion homeostasis"/>
    <property type="evidence" value="ECO:0007669"/>
    <property type="project" value="TreeGrafter"/>
</dbReference>
<keyword evidence="8" id="KW-1185">Reference proteome</keyword>
<dbReference type="AlphaFoldDB" id="A0A5B9PPS6"/>
<dbReference type="NCBIfam" id="TIGR00367">
    <property type="entry name" value="calcium/sodium antiporter"/>
    <property type="match status" value="1"/>
</dbReference>
<comment type="subcellular location">
    <subcellularLocation>
        <location evidence="1">Membrane</location>
        <topology evidence="1">Multi-pass membrane protein</topology>
    </subcellularLocation>
</comment>
<reference evidence="7 8" key="1">
    <citation type="submission" date="2019-08" db="EMBL/GenBank/DDBJ databases">
        <title>Deep-cultivation of Planctomycetes and their phenomic and genomic characterization uncovers novel biology.</title>
        <authorList>
            <person name="Wiegand S."/>
            <person name="Jogler M."/>
            <person name="Boedeker C."/>
            <person name="Pinto D."/>
            <person name="Vollmers J."/>
            <person name="Rivas-Marin E."/>
            <person name="Kohn T."/>
            <person name="Peeters S.H."/>
            <person name="Heuer A."/>
            <person name="Rast P."/>
            <person name="Oberbeckmann S."/>
            <person name="Bunk B."/>
            <person name="Jeske O."/>
            <person name="Meyerdierks A."/>
            <person name="Storesund J.E."/>
            <person name="Kallscheuer N."/>
            <person name="Luecker S."/>
            <person name="Lage O.M."/>
            <person name="Pohl T."/>
            <person name="Merkel B.J."/>
            <person name="Hornburger P."/>
            <person name="Mueller R.-W."/>
            <person name="Bruemmer F."/>
            <person name="Labrenz M."/>
            <person name="Spormann A.M."/>
            <person name="Op den Camp H."/>
            <person name="Overmann J."/>
            <person name="Amann R."/>
            <person name="Jetten M.S.M."/>
            <person name="Mascher T."/>
            <person name="Medema M.H."/>
            <person name="Devos D.P."/>
            <person name="Kaster A.-K."/>
            <person name="Ovreas L."/>
            <person name="Rohde M."/>
            <person name="Galperin M.Y."/>
            <person name="Jogler C."/>
        </authorList>
    </citation>
    <scope>NUCLEOTIDE SEQUENCE [LARGE SCALE GENOMIC DNA]</scope>
    <source>
        <strain evidence="7 8">FC18</strain>
    </source>
</reference>
<keyword evidence="2 5" id="KW-0812">Transmembrane</keyword>
<dbReference type="PANTHER" id="PTHR10846">
    <property type="entry name" value="SODIUM/POTASSIUM/CALCIUM EXCHANGER"/>
    <property type="match status" value="1"/>
</dbReference>
<dbReference type="RefSeq" id="WP_075083939.1">
    <property type="nucleotide sequence ID" value="NZ_CP042912.1"/>
</dbReference>
<dbReference type="Pfam" id="PF01699">
    <property type="entry name" value="Na_Ca_ex"/>
    <property type="match status" value="2"/>
</dbReference>
<evidence type="ECO:0000256" key="1">
    <source>
        <dbReference type="ARBA" id="ARBA00004141"/>
    </source>
</evidence>
<dbReference type="InterPro" id="IPR004837">
    <property type="entry name" value="NaCa_Exmemb"/>
</dbReference>
<evidence type="ECO:0000256" key="5">
    <source>
        <dbReference type="SAM" id="Phobius"/>
    </source>
</evidence>
<evidence type="ECO:0000256" key="2">
    <source>
        <dbReference type="ARBA" id="ARBA00022692"/>
    </source>
</evidence>
<keyword evidence="3 5" id="KW-1133">Transmembrane helix</keyword>
<protein>
    <submittedName>
        <fullName evidence="7">Inner membrane protein YrbG</fullName>
    </submittedName>
</protein>
<dbReference type="OrthoDB" id="9794225at2"/>
<feature type="transmembrane region" description="Helical" evidence="5">
    <location>
        <begin position="70"/>
        <end position="100"/>
    </location>
</feature>
<feature type="transmembrane region" description="Helical" evidence="5">
    <location>
        <begin position="249"/>
        <end position="267"/>
    </location>
</feature>
<dbReference type="STRING" id="980251.GCA_001642875_01168"/>
<feature type="transmembrane region" description="Helical" evidence="5">
    <location>
        <begin position="177"/>
        <end position="195"/>
    </location>
</feature>
<dbReference type="PANTHER" id="PTHR10846:SF8">
    <property type="entry name" value="INNER MEMBRANE PROTEIN YRBG"/>
    <property type="match status" value="1"/>
</dbReference>
<feature type="domain" description="Sodium/calcium exchanger membrane region" evidence="6">
    <location>
        <begin position="7"/>
        <end position="137"/>
    </location>
</feature>
<feature type="transmembrane region" description="Helical" evidence="5">
    <location>
        <begin position="107"/>
        <end position="123"/>
    </location>
</feature>
<dbReference type="InterPro" id="IPR004481">
    <property type="entry name" value="K/Na/Ca-exchanger"/>
</dbReference>
<dbReference type="EMBL" id="CP042912">
    <property type="protein sequence ID" value="QEG24481.1"/>
    <property type="molecule type" value="Genomic_DNA"/>
</dbReference>
<evidence type="ECO:0000256" key="4">
    <source>
        <dbReference type="ARBA" id="ARBA00023136"/>
    </source>
</evidence>
<sequence length="323" mass="33739">MDIALNIGWVILGLAGLYYGAEWLVRGAAGMAITAGISTLVVGLTVVAFGTSMPELIVSIQANLKDSGDIALGNVIGSNICNIGLVLAIAAVMTPIVVHIQVIRRELPLLIAVSLVFVVMLLIDDKISRFEGLILALGITIYSVSCIRIASRNPDDPIASIEDEVADLQDEGGEPRYGLNILLIVAGLVVLGLGADRLVAGGEFLALKFGVSKAVIGLTLIAFGTSLPELATTFVACAKNETELAAGNAIGSCLFNLLCVVGFTALIKPINSTSIAMEDLAAMFGFALATFLLMRKGQTLGRVGGIGLLVTYLAYTAYVWIRG</sequence>
<feature type="transmembrane region" description="Helical" evidence="5">
    <location>
        <begin position="6"/>
        <end position="25"/>
    </location>
</feature>
<feature type="domain" description="Sodium/calcium exchanger membrane region" evidence="6">
    <location>
        <begin position="181"/>
        <end position="320"/>
    </location>
</feature>
<keyword evidence="4 5" id="KW-0472">Membrane</keyword>
<evidence type="ECO:0000313" key="8">
    <source>
        <dbReference type="Proteomes" id="UP000322214"/>
    </source>
</evidence>
<evidence type="ECO:0000256" key="3">
    <source>
        <dbReference type="ARBA" id="ARBA00022989"/>
    </source>
</evidence>
<feature type="transmembrane region" description="Helical" evidence="5">
    <location>
        <begin position="300"/>
        <end position="321"/>
    </location>
</feature>
<dbReference type="GO" id="GO:0005886">
    <property type="term" value="C:plasma membrane"/>
    <property type="evidence" value="ECO:0007669"/>
    <property type="project" value="TreeGrafter"/>
</dbReference>
<proteinExistence type="predicted"/>
<dbReference type="GO" id="GO:0005262">
    <property type="term" value="F:calcium channel activity"/>
    <property type="evidence" value="ECO:0007669"/>
    <property type="project" value="TreeGrafter"/>
</dbReference>
<accession>A0A5B9PPS6</accession>
<dbReference type="InterPro" id="IPR044880">
    <property type="entry name" value="NCX_ion-bd_dom_sf"/>
</dbReference>
<dbReference type="GO" id="GO:0008273">
    <property type="term" value="F:calcium, potassium:sodium antiporter activity"/>
    <property type="evidence" value="ECO:0007669"/>
    <property type="project" value="TreeGrafter"/>
</dbReference>
<evidence type="ECO:0000313" key="7">
    <source>
        <dbReference type="EMBL" id="QEG24481.1"/>
    </source>
</evidence>
<gene>
    <name evidence="7" type="primary">yrbG</name>
    <name evidence="7" type="ORF">MFFC18_44010</name>
</gene>
<feature type="transmembrane region" description="Helical" evidence="5">
    <location>
        <begin position="32"/>
        <end position="50"/>
    </location>
</feature>
<evidence type="ECO:0000259" key="6">
    <source>
        <dbReference type="Pfam" id="PF01699"/>
    </source>
</evidence>
<feature type="transmembrane region" description="Helical" evidence="5">
    <location>
        <begin position="273"/>
        <end position="293"/>
    </location>
</feature>